<gene>
    <name evidence="2" type="ORF">H9968_11070</name>
</gene>
<protein>
    <submittedName>
        <fullName evidence="2">Uncharacterized protein</fullName>
    </submittedName>
</protein>
<comment type="caution">
    <text evidence="2">The sequence shown here is derived from an EMBL/GenBank/DDBJ whole genome shotgun (WGS) entry which is preliminary data.</text>
</comment>
<sequence>MENIVGMRCILAGTIKRTEDEKSGKTKGKVKGSNDNISSKEAEKLYEPEFYTL</sequence>
<feature type="region of interest" description="Disordered" evidence="1">
    <location>
        <begin position="18"/>
        <end position="40"/>
    </location>
</feature>
<accession>A0A9D2ENP9</accession>
<reference evidence="2" key="1">
    <citation type="journal article" date="2021" name="PeerJ">
        <title>Extensive microbial diversity within the chicken gut microbiome revealed by metagenomics and culture.</title>
        <authorList>
            <person name="Gilroy R."/>
            <person name="Ravi A."/>
            <person name="Getino M."/>
            <person name="Pursley I."/>
            <person name="Horton D.L."/>
            <person name="Alikhan N.F."/>
            <person name="Baker D."/>
            <person name="Gharbi K."/>
            <person name="Hall N."/>
            <person name="Watson M."/>
            <person name="Adriaenssens E.M."/>
            <person name="Foster-Nyarko E."/>
            <person name="Jarju S."/>
            <person name="Secka A."/>
            <person name="Antonio M."/>
            <person name="Oren A."/>
            <person name="Chaudhuri R.R."/>
            <person name="La Ragione R."/>
            <person name="Hildebrand F."/>
            <person name="Pallen M.J."/>
        </authorList>
    </citation>
    <scope>NUCLEOTIDE SEQUENCE</scope>
    <source>
        <strain evidence="2">CHK179-28034</strain>
    </source>
</reference>
<evidence type="ECO:0000313" key="2">
    <source>
        <dbReference type="EMBL" id="HIZ40436.1"/>
    </source>
</evidence>
<dbReference type="AlphaFoldDB" id="A0A9D2ENP9"/>
<dbReference type="Proteomes" id="UP000824049">
    <property type="component" value="Unassembled WGS sequence"/>
</dbReference>
<evidence type="ECO:0000313" key="3">
    <source>
        <dbReference type="Proteomes" id="UP000824049"/>
    </source>
</evidence>
<name>A0A9D2ENP9_9FIRM</name>
<evidence type="ECO:0000256" key="1">
    <source>
        <dbReference type="SAM" id="MobiDB-lite"/>
    </source>
</evidence>
<organism evidence="2 3">
    <name type="scientific">Candidatus Anaerobutyricum stercoris</name>
    <dbReference type="NCBI Taxonomy" id="2838457"/>
    <lineage>
        <taxon>Bacteria</taxon>
        <taxon>Bacillati</taxon>
        <taxon>Bacillota</taxon>
        <taxon>Clostridia</taxon>
        <taxon>Lachnospirales</taxon>
        <taxon>Lachnospiraceae</taxon>
        <taxon>Anaerobutyricum</taxon>
    </lineage>
</organism>
<dbReference type="EMBL" id="DXBR01000100">
    <property type="protein sequence ID" value="HIZ40436.1"/>
    <property type="molecule type" value="Genomic_DNA"/>
</dbReference>
<reference evidence="2" key="2">
    <citation type="submission" date="2021-04" db="EMBL/GenBank/DDBJ databases">
        <authorList>
            <person name="Gilroy R."/>
        </authorList>
    </citation>
    <scope>NUCLEOTIDE SEQUENCE</scope>
    <source>
        <strain evidence="2">CHK179-28034</strain>
    </source>
</reference>
<proteinExistence type="predicted"/>